<dbReference type="UniPathway" id="UPA00138"/>
<evidence type="ECO:0000259" key="17">
    <source>
        <dbReference type="Pfam" id="PF02896"/>
    </source>
</evidence>
<dbReference type="AlphaFoldDB" id="A0A0G1E877"/>
<dbReference type="FunFam" id="3.30.470.20:FF:000017">
    <property type="entry name" value="Phosphoenolpyruvate synthase"/>
    <property type="match status" value="1"/>
</dbReference>
<dbReference type="GO" id="GO:0008986">
    <property type="term" value="F:pyruvate, water dikinase activity"/>
    <property type="evidence" value="ECO:0007669"/>
    <property type="project" value="UniProtKB-EC"/>
</dbReference>
<dbReference type="Proteomes" id="UP000033867">
    <property type="component" value="Unassembled WGS sequence"/>
</dbReference>
<dbReference type="InterPro" id="IPR018274">
    <property type="entry name" value="PEP_util_AS"/>
</dbReference>
<evidence type="ECO:0000256" key="9">
    <source>
        <dbReference type="ARBA" id="ARBA00022741"/>
    </source>
</evidence>
<dbReference type="GO" id="GO:0006094">
    <property type="term" value="P:gluconeogenesis"/>
    <property type="evidence" value="ECO:0007669"/>
    <property type="project" value="UniProtKB-UniPathway"/>
</dbReference>
<dbReference type="InterPro" id="IPR040442">
    <property type="entry name" value="Pyrv_kinase-like_dom_sf"/>
</dbReference>
<keyword evidence="11" id="KW-0067">ATP-binding</keyword>
<evidence type="ECO:0000256" key="5">
    <source>
        <dbReference type="ARBA" id="ARBA00011996"/>
    </source>
</evidence>
<dbReference type="PROSITE" id="PS00742">
    <property type="entry name" value="PEP_ENZYMES_2"/>
    <property type="match status" value="1"/>
</dbReference>
<evidence type="ECO:0000256" key="12">
    <source>
        <dbReference type="ARBA" id="ARBA00022842"/>
    </source>
</evidence>
<dbReference type="InterPro" id="IPR002192">
    <property type="entry name" value="PPDK_AMP/ATP-bd"/>
</dbReference>
<comment type="similarity">
    <text evidence="4">Belongs to the PEP-utilizing enzyme family.</text>
</comment>
<dbReference type="Gene3D" id="3.50.30.10">
    <property type="entry name" value="Phosphohistidine domain"/>
    <property type="match status" value="1"/>
</dbReference>
<keyword evidence="10" id="KW-0418">Kinase</keyword>
<dbReference type="PANTHER" id="PTHR43030">
    <property type="entry name" value="PHOSPHOENOLPYRUVATE SYNTHASE"/>
    <property type="match status" value="1"/>
</dbReference>
<dbReference type="PATRIC" id="fig|1619052.3.peg.870"/>
<evidence type="ECO:0000256" key="7">
    <source>
        <dbReference type="ARBA" id="ARBA00022679"/>
    </source>
</evidence>
<dbReference type="EC" id="2.7.9.2" evidence="5"/>
<dbReference type="PANTHER" id="PTHR43030:SF1">
    <property type="entry name" value="PHOSPHOENOLPYRUVATE SYNTHASE"/>
    <property type="match status" value="1"/>
</dbReference>
<dbReference type="InterPro" id="IPR008279">
    <property type="entry name" value="PEP-util_enz_mobile_dom"/>
</dbReference>
<dbReference type="InterPro" id="IPR023151">
    <property type="entry name" value="PEP_util_CS"/>
</dbReference>
<dbReference type="SUPFAM" id="SSF56059">
    <property type="entry name" value="Glutathione synthetase ATP-binding domain-like"/>
    <property type="match status" value="1"/>
</dbReference>
<dbReference type="EMBL" id="LCEK01000044">
    <property type="protein sequence ID" value="KKS70778.1"/>
    <property type="molecule type" value="Genomic_DNA"/>
</dbReference>
<comment type="caution">
    <text evidence="18">The sequence shown here is derived from an EMBL/GenBank/DDBJ whole genome shotgun (WGS) entry which is preliminary data.</text>
</comment>
<dbReference type="Gene3D" id="3.20.20.60">
    <property type="entry name" value="Phosphoenolpyruvate-binding domains"/>
    <property type="match status" value="1"/>
</dbReference>
<evidence type="ECO:0000256" key="1">
    <source>
        <dbReference type="ARBA" id="ARBA00001946"/>
    </source>
</evidence>
<evidence type="ECO:0000256" key="8">
    <source>
        <dbReference type="ARBA" id="ARBA00022723"/>
    </source>
</evidence>
<protein>
    <recommendedName>
        <fullName evidence="6">Phosphoenolpyruvate synthase</fullName>
        <ecNumber evidence="5">2.7.9.2</ecNumber>
    </recommendedName>
    <alternativeName>
        <fullName evidence="13">Pyruvate, water dikinase</fullName>
    </alternativeName>
</protein>
<dbReference type="InterPro" id="IPR013815">
    <property type="entry name" value="ATP_grasp_subdomain_1"/>
</dbReference>
<keyword evidence="12" id="KW-0460">Magnesium</keyword>
<dbReference type="InterPro" id="IPR006319">
    <property type="entry name" value="PEP_synth"/>
</dbReference>
<proteinExistence type="inferred from homology"/>
<evidence type="ECO:0000256" key="4">
    <source>
        <dbReference type="ARBA" id="ARBA00007837"/>
    </source>
</evidence>
<feature type="domain" description="PEP-utilising enzyme C-terminal" evidence="17">
    <location>
        <begin position="505"/>
        <end position="815"/>
    </location>
</feature>
<evidence type="ECO:0000256" key="14">
    <source>
        <dbReference type="ARBA" id="ARBA00047700"/>
    </source>
</evidence>
<comment type="catalytic activity">
    <reaction evidence="14">
        <text>pyruvate + ATP + H2O = phosphoenolpyruvate + AMP + phosphate + 2 H(+)</text>
        <dbReference type="Rhea" id="RHEA:11364"/>
        <dbReference type="ChEBI" id="CHEBI:15361"/>
        <dbReference type="ChEBI" id="CHEBI:15377"/>
        <dbReference type="ChEBI" id="CHEBI:15378"/>
        <dbReference type="ChEBI" id="CHEBI:30616"/>
        <dbReference type="ChEBI" id="CHEBI:43474"/>
        <dbReference type="ChEBI" id="CHEBI:58702"/>
        <dbReference type="ChEBI" id="CHEBI:456215"/>
        <dbReference type="EC" id="2.7.9.2"/>
    </reaction>
</comment>
<feature type="domain" description="Pyruvate phosphate dikinase AMP/ATP-binding" evidence="16">
    <location>
        <begin position="46"/>
        <end position="374"/>
    </location>
</feature>
<dbReference type="Pfam" id="PF01326">
    <property type="entry name" value="PPDK_N"/>
    <property type="match status" value="1"/>
</dbReference>
<comment type="cofactor">
    <cofactor evidence="1">
        <name>Mg(2+)</name>
        <dbReference type="ChEBI" id="CHEBI:18420"/>
    </cofactor>
</comment>
<comment type="function">
    <text evidence="2">Catalyzes the phosphorylation of pyruvate to phosphoenolpyruvate.</text>
</comment>
<dbReference type="Gene3D" id="3.30.1490.20">
    <property type="entry name" value="ATP-grasp fold, A domain"/>
    <property type="match status" value="1"/>
</dbReference>
<evidence type="ECO:0000256" key="10">
    <source>
        <dbReference type="ARBA" id="ARBA00022777"/>
    </source>
</evidence>
<comment type="pathway">
    <text evidence="3">Carbohydrate biosynthesis; gluconeogenesis.</text>
</comment>
<accession>A0A0G1E877</accession>
<dbReference type="InterPro" id="IPR000121">
    <property type="entry name" value="PEP_util_C"/>
</dbReference>
<feature type="domain" description="PEP-utilising enzyme mobile" evidence="15">
    <location>
        <begin position="410"/>
        <end position="481"/>
    </location>
</feature>
<dbReference type="GO" id="GO:0046872">
    <property type="term" value="F:metal ion binding"/>
    <property type="evidence" value="ECO:0007669"/>
    <property type="project" value="UniProtKB-KW"/>
</dbReference>
<reference evidence="18 19" key="1">
    <citation type="journal article" date="2015" name="Nature">
        <title>rRNA introns, odd ribosomes, and small enigmatic genomes across a large radiation of phyla.</title>
        <authorList>
            <person name="Brown C.T."/>
            <person name="Hug L.A."/>
            <person name="Thomas B.C."/>
            <person name="Sharon I."/>
            <person name="Castelle C.J."/>
            <person name="Singh A."/>
            <person name="Wilkins M.J."/>
            <person name="Williams K.H."/>
            <person name="Banfield J.F."/>
        </authorList>
    </citation>
    <scope>NUCLEOTIDE SEQUENCE [LARGE SCALE GENOMIC DNA]</scope>
</reference>
<dbReference type="GO" id="GO:0005524">
    <property type="term" value="F:ATP binding"/>
    <property type="evidence" value="ECO:0007669"/>
    <property type="project" value="UniProtKB-KW"/>
</dbReference>
<evidence type="ECO:0000259" key="15">
    <source>
        <dbReference type="Pfam" id="PF00391"/>
    </source>
</evidence>
<dbReference type="NCBIfam" id="NF005057">
    <property type="entry name" value="PRK06464.1"/>
    <property type="match status" value="1"/>
</dbReference>
<keyword evidence="7" id="KW-0808">Transferase</keyword>
<evidence type="ECO:0000259" key="16">
    <source>
        <dbReference type="Pfam" id="PF01326"/>
    </source>
</evidence>
<dbReference type="Pfam" id="PF00391">
    <property type="entry name" value="PEP-utilizers"/>
    <property type="match status" value="1"/>
</dbReference>
<name>A0A0G1E877_9BACT</name>
<dbReference type="InterPro" id="IPR015813">
    <property type="entry name" value="Pyrv/PenolPyrv_kinase-like_dom"/>
</dbReference>
<dbReference type="SUPFAM" id="SSF52009">
    <property type="entry name" value="Phosphohistidine domain"/>
    <property type="match status" value="1"/>
</dbReference>
<evidence type="ECO:0000313" key="18">
    <source>
        <dbReference type="EMBL" id="KKS70778.1"/>
    </source>
</evidence>
<evidence type="ECO:0000313" key="19">
    <source>
        <dbReference type="Proteomes" id="UP000033867"/>
    </source>
</evidence>
<keyword evidence="18" id="KW-0670">Pyruvate</keyword>
<dbReference type="FunFam" id="3.30.1490.20:FF:000010">
    <property type="entry name" value="Phosphoenolpyruvate synthase"/>
    <property type="match status" value="1"/>
</dbReference>
<dbReference type="InterPro" id="IPR036637">
    <property type="entry name" value="Phosphohistidine_dom_sf"/>
</dbReference>
<dbReference type="Pfam" id="PF02896">
    <property type="entry name" value="PEP-utilizers_C"/>
    <property type="match status" value="1"/>
</dbReference>
<dbReference type="PROSITE" id="PS00370">
    <property type="entry name" value="PEP_ENZYMES_PHOS_SITE"/>
    <property type="match status" value="1"/>
</dbReference>
<evidence type="ECO:0000256" key="11">
    <source>
        <dbReference type="ARBA" id="ARBA00022840"/>
    </source>
</evidence>
<evidence type="ECO:0000256" key="6">
    <source>
        <dbReference type="ARBA" id="ARBA00021623"/>
    </source>
</evidence>
<dbReference type="SUPFAM" id="SSF51621">
    <property type="entry name" value="Phosphoenolpyruvate/pyruvate domain"/>
    <property type="match status" value="1"/>
</dbReference>
<keyword evidence="9" id="KW-0547">Nucleotide-binding</keyword>
<evidence type="ECO:0000256" key="13">
    <source>
        <dbReference type="ARBA" id="ARBA00033470"/>
    </source>
</evidence>
<gene>
    <name evidence="18" type="ORF">UV42_C0044G0003</name>
</gene>
<organism evidence="18 19">
    <name type="scientific">Candidatus Magasanikbacteria bacterium GW2011_GWE2_42_7</name>
    <dbReference type="NCBI Taxonomy" id="1619052"/>
    <lineage>
        <taxon>Bacteria</taxon>
        <taxon>Candidatus Magasanikiibacteriota</taxon>
    </lineage>
</organism>
<dbReference type="Gene3D" id="3.30.470.20">
    <property type="entry name" value="ATP-grasp fold, B domain"/>
    <property type="match status" value="1"/>
</dbReference>
<evidence type="ECO:0000256" key="3">
    <source>
        <dbReference type="ARBA" id="ARBA00004742"/>
    </source>
</evidence>
<keyword evidence="8" id="KW-0479">Metal-binding</keyword>
<sequence length="1056" mass="116352">MTCAILLTTDMSKKEQKKIFTKDTKNIPREERRILWFDEINITDIPLVGGKNASLGEMYSKLTKKGVPVPNGFAVTSKAYWEFLAHKDLKKKLKTTLKDLDVNDIRNLKKTGKAVRTLLLSAAMPKEISIEVIKAYKELAKKTGHTKLAVAVRSSATAEDLPDASFAGQQETYLNVCGEKEVLDAVKKCIASLFTDRAMSYREGHGFDHLSIALSVTIQEMVRSETGSSGVMFTMDTESGFQGVTLVTSAYGLGEYVVQGKVVPDQFYVFKDGLMRGKKAVISRTLGSKQVKLVYGKGSGVKQARVSQTDRNKFAISDEEVVQLATWGAQIEAHYKKPQDIEWAKDGETGKLYIVQARPETVKARSSHAVIENYELKQEGKRLLTGTAVGQKIGAGKVRVIEKREDMKTFKKGEILVTRITDPDWEPIMRIASAVVTEQGGKTSHAAIVSRELGVPCIVGAKNARKILKNGADVTVSCAKGDEGVIYKGILPFEVKRTELDNIPDTKTGIMMNVGDPDHAFSLSFLPHDGIGLARQEFIFSNFIRIHPQALLQYNTLKDKSAKKRIREMTMGYKDKSEYCVSRLAEGIGRLGAAMYPKPVILRLSDFKTNEYRTLIGGKEFEPEEQNPMLGWRGASRYYSDEYKEAFGLECKAIKRVREDWGLDNIIVMVPFCRTPEEGEKVLKTMESFGLKRGEHGLQVYVMCEIPSNVILAEDFAKIFDGFSIGSNDLTQLTLGVDRDSSLVSHVYDENNPAVKKLIKDVIAVAHKYKKKVGICGQAPSDYPEFAEFLVRAGIDTISLNPDTVVDTRRRIAAVEKTVGNTGSKTHKPFLSLIATLGVIGAGMISLGAGCGGIVPQSPSVSVSEVSPSEIRIRAEEKALAQKEAEVSGEMTEVLIDDFIDVKMSYPLRWRLKQWRGGVTVEDPTTGSYMTVSEQLVTSPSDVSVSPIAVDGVSGTVRTVMIDGKEVMVAELLYNGVPIQVSGTSDFFQIIFDALDFVSSTSPGITDQRPLNEWDIKEGRLCAQVITYAKQSTEGECQAYATPCDVPSGWQVCEGE</sequence>
<evidence type="ECO:0000256" key="2">
    <source>
        <dbReference type="ARBA" id="ARBA00002988"/>
    </source>
</evidence>
<dbReference type="NCBIfam" id="TIGR01418">
    <property type="entry name" value="PEP_synth"/>
    <property type="match status" value="1"/>
</dbReference>